<dbReference type="CTD" id="6749923"/>
<dbReference type="InParanoid" id="B3RL95"/>
<dbReference type="InterPro" id="IPR029021">
    <property type="entry name" value="Prot-tyrosine_phosphatase-like"/>
</dbReference>
<keyword evidence="4" id="KW-0904">Protein phosphatase</keyword>
<evidence type="ECO:0000256" key="3">
    <source>
        <dbReference type="ARBA" id="ARBA00022801"/>
    </source>
</evidence>
<dbReference type="PhylomeDB" id="B3RL95"/>
<comment type="similarity">
    <text evidence="1">Belongs to the protein-tyrosine phosphatase family. Non-receptor class dual specificity subfamily.</text>
</comment>
<dbReference type="KEGG" id="tad:TRIADDRAFT_19907"/>
<dbReference type="HOGENOM" id="CLU_027074_11_6_1"/>
<dbReference type="PANTHER" id="PTHR10159">
    <property type="entry name" value="DUAL SPECIFICITY PROTEIN PHOSPHATASE"/>
    <property type="match status" value="1"/>
</dbReference>
<evidence type="ECO:0000256" key="4">
    <source>
        <dbReference type="ARBA" id="ARBA00022912"/>
    </source>
</evidence>
<reference evidence="7 8" key="1">
    <citation type="journal article" date="2008" name="Nature">
        <title>The Trichoplax genome and the nature of placozoans.</title>
        <authorList>
            <person name="Srivastava M."/>
            <person name="Begovic E."/>
            <person name="Chapman J."/>
            <person name="Putnam N.H."/>
            <person name="Hellsten U."/>
            <person name="Kawashima T."/>
            <person name="Kuo A."/>
            <person name="Mitros T."/>
            <person name="Salamov A."/>
            <person name="Carpenter M.L."/>
            <person name="Signorovitch A.Y."/>
            <person name="Moreno M.A."/>
            <person name="Kamm K."/>
            <person name="Grimwood J."/>
            <person name="Schmutz J."/>
            <person name="Shapiro H."/>
            <person name="Grigoriev I.V."/>
            <person name="Buss L.W."/>
            <person name="Schierwater B."/>
            <person name="Dellaporta S.L."/>
            <person name="Rokhsar D.S."/>
        </authorList>
    </citation>
    <scope>NUCLEOTIDE SEQUENCE [LARGE SCALE GENOMIC DNA]</scope>
    <source>
        <strain evidence="7 8">Grell-BS-1999</strain>
    </source>
</reference>
<dbReference type="OrthoDB" id="165342at2759"/>
<dbReference type="PROSITE" id="PS00383">
    <property type="entry name" value="TYR_PHOSPHATASE_1"/>
    <property type="match status" value="1"/>
</dbReference>
<dbReference type="AlphaFoldDB" id="B3RL95"/>
<protein>
    <recommendedName>
        <fullName evidence="2">protein-tyrosine-phosphatase</fullName>
        <ecNumber evidence="2">3.1.3.48</ecNumber>
    </recommendedName>
</protein>
<dbReference type="GO" id="GO:0008330">
    <property type="term" value="F:protein tyrosine/threonine phosphatase activity"/>
    <property type="evidence" value="ECO:0000318"/>
    <property type="project" value="GO_Central"/>
</dbReference>
<dbReference type="EMBL" id="DS985241">
    <property type="protein sequence ID" value="EDV28726.1"/>
    <property type="molecule type" value="Genomic_DNA"/>
</dbReference>
<name>B3RL95_TRIAD</name>
<evidence type="ECO:0000313" key="8">
    <source>
        <dbReference type="Proteomes" id="UP000009022"/>
    </source>
</evidence>
<dbReference type="InterPro" id="IPR020422">
    <property type="entry name" value="TYR_PHOSPHATASE_DUAL_dom"/>
</dbReference>
<dbReference type="SMART" id="SM00195">
    <property type="entry name" value="DSPc"/>
    <property type="match status" value="1"/>
</dbReference>
<feature type="non-terminal residue" evidence="7">
    <location>
        <position position="1"/>
    </location>
</feature>
<dbReference type="GO" id="GO:0033550">
    <property type="term" value="F:MAP kinase tyrosine phosphatase activity"/>
    <property type="evidence" value="ECO:0000318"/>
    <property type="project" value="GO_Central"/>
</dbReference>
<dbReference type="GO" id="GO:0043409">
    <property type="term" value="P:negative regulation of MAPK cascade"/>
    <property type="evidence" value="ECO:0000318"/>
    <property type="project" value="GO_Central"/>
</dbReference>
<dbReference type="InterPro" id="IPR000340">
    <property type="entry name" value="Dual-sp_phosphatase_cat-dom"/>
</dbReference>
<dbReference type="GO" id="GO:0017017">
    <property type="term" value="F:MAP kinase tyrosine/serine/threonine phosphatase activity"/>
    <property type="evidence" value="ECO:0000318"/>
    <property type="project" value="GO_Central"/>
</dbReference>
<dbReference type="GO" id="GO:0005737">
    <property type="term" value="C:cytoplasm"/>
    <property type="evidence" value="ECO:0000318"/>
    <property type="project" value="GO_Central"/>
</dbReference>
<keyword evidence="3" id="KW-0378">Hydrolase</keyword>
<evidence type="ECO:0000313" key="7">
    <source>
        <dbReference type="EMBL" id="EDV28726.1"/>
    </source>
</evidence>
<accession>B3RL95</accession>
<dbReference type="Gene3D" id="3.90.190.10">
    <property type="entry name" value="Protein tyrosine phosphatase superfamily"/>
    <property type="match status" value="1"/>
</dbReference>
<dbReference type="OMA" id="XNASDIS"/>
<dbReference type="PROSITE" id="PS50056">
    <property type="entry name" value="TYR_PHOSPHATASE_2"/>
    <property type="match status" value="1"/>
</dbReference>
<dbReference type="InterPro" id="IPR000387">
    <property type="entry name" value="Tyr_Pase_dom"/>
</dbReference>
<dbReference type="GO" id="GO:0007165">
    <property type="term" value="P:signal transduction"/>
    <property type="evidence" value="ECO:0000318"/>
    <property type="project" value="GO_Central"/>
</dbReference>
<gene>
    <name evidence="7" type="ORF">TRIADDRAFT_19907</name>
</gene>
<dbReference type="EC" id="3.1.3.48" evidence="2"/>
<feature type="domain" description="Tyrosine specific protein phosphatases" evidence="6">
    <location>
        <begin position="44"/>
        <end position="102"/>
    </location>
</feature>
<dbReference type="eggNOG" id="KOG1716">
    <property type="taxonomic scope" value="Eukaryota"/>
</dbReference>
<dbReference type="InterPro" id="IPR016130">
    <property type="entry name" value="Tyr_Pase_AS"/>
</dbReference>
<organism evidence="7 8">
    <name type="scientific">Trichoplax adhaerens</name>
    <name type="common">Trichoplax reptans</name>
    <dbReference type="NCBI Taxonomy" id="10228"/>
    <lineage>
        <taxon>Eukaryota</taxon>
        <taxon>Metazoa</taxon>
        <taxon>Placozoa</taxon>
        <taxon>Uniplacotomia</taxon>
        <taxon>Trichoplacea</taxon>
        <taxon>Trichoplacidae</taxon>
        <taxon>Trichoplax</taxon>
    </lineage>
</organism>
<dbReference type="SUPFAM" id="SSF52799">
    <property type="entry name" value="(Phosphotyrosine protein) phosphatases II"/>
    <property type="match status" value="1"/>
</dbReference>
<dbReference type="Pfam" id="PF00782">
    <property type="entry name" value="DSPc"/>
    <property type="match status" value="1"/>
</dbReference>
<evidence type="ECO:0000256" key="2">
    <source>
        <dbReference type="ARBA" id="ARBA00013064"/>
    </source>
</evidence>
<dbReference type="PROSITE" id="PS50054">
    <property type="entry name" value="TYR_PHOSPHATASE_DUAL"/>
    <property type="match status" value="1"/>
</dbReference>
<dbReference type="STRING" id="10228.B3RL95"/>
<keyword evidence="8" id="KW-1185">Reference proteome</keyword>
<proteinExistence type="inferred from homology"/>
<evidence type="ECO:0000259" key="5">
    <source>
        <dbReference type="PROSITE" id="PS50054"/>
    </source>
</evidence>
<dbReference type="Proteomes" id="UP000009022">
    <property type="component" value="Unassembled WGS sequence"/>
</dbReference>
<dbReference type="RefSeq" id="XP_002107928.1">
    <property type="nucleotide sequence ID" value="XM_002107892.1"/>
</dbReference>
<sequence length="129" mass="14620">LDRLNIAFVINVTANLPNVFEHKRKDIKYFRIAVNDSSREDISKHFDTAFHFIELARLSGKGCLVHCQAGISRSTTIVVSYLMRHNGHSFDDAYKYVKKMRPIVSPNISFVGALKMYEDTIGGSQLALE</sequence>
<dbReference type="PANTHER" id="PTHR10159:SF533">
    <property type="entry name" value="TYROSINE-PROTEIN PHOSPHATASE VHP-1"/>
    <property type="match status" value="1"/>
</dbReference>
<evidence type="ECO:0000256" key="1">
    <source>
        <dbReference type="ARBA" id="ARBA00008601"/>
    </source>
</evidence>
<evidence type="ECO:0000259" key="6">
    <source>
        <dbReference type="PROSITE" id="PS50056"/>
    </source>
</evidence>
<feature type="domain" description="Tyrosine-protein phosphatase" evidence="5">
    <location>
        <begin position="1"/>
        <end position="123"/>
    </location>
</feature>
<dbReference type="GeneID" id="6749923"/>